<organism evidence="1 2">
    <name type="scientific">Kroppenstedtia guangzhouensis</name>
    <dbReference type="NCBI Taxonomy" id="1274356"/>
    <lineage>
        <taxon>Bacteria</taxon>
        <taxon>Bacillati</taxon>
        <taxon>Bacillota</taxon>
        <taxon>Bacilli</taxon>
        <taxon>Bacillales</taxon>
        <taxon>Thermoactinomycetaceae</taxon>
        <taxon>Kroppenstedtia</taxon>
    </lineage>
</organism>
<sequence length="61" mass="6296">MAESNKIPRQERISLHGFVPAFPVFLPEAGSAGGVVDSGEPPAGWPEGVWALVQEGVGPVA</sequence>
<dbReference type="EMBL" id="BMEX01000009">
    <property type="protein sequence ID" value="GGA51010.1"/>
    <property type="molecule type" value="Genomic_DNA"/>
</dbReference>
<evidence type="ECO:0000313" key="1">
    <source>
        <dbReference type="EMBL" id="GGA51010.1"/>
    </source>
</evidence>
<accession>A0ABQ1GV58</accession>
<dbReference type="Proteomes" id="UP000617979">
    <property type="component" value="Unassembled WGS sequence"/>
</dbReference>
<gene>
    <name evidence="1" type="ORF">GCM10007416_25230</name>
</gene>
<proteinExistence type="predicted"/>
<evidence type="ECO:0000313" key="2">
    <source>
        <dbReference type="Proteomes" id="UP000617979"/>
    </source>
</evidence>
<name>A0ABQ1GV58_9BACL</name>
<reference evidence="2" key="1">
    <citation type="journal article" date="2019" name="Int. J. Syst. Evol. Microbiol.">
        <title>The Global Catalogue of Microorganisms (GCM) 10K type strain sequencing project: providing services to taxonomists for standard genome sequencing and annotation.</title>
        <authorList>
            <consortium name="The Broad Institute Genomics Platform"/>
            <consortium name="The Broad Institute Genome Sequencing Center for Infectious Disease"/>
            <person name="Wu L."/>
            <person name="Ma J."/>
        </authorList>
    </citation>
    <scope>NUCLEOTIDE SEQUENCE [LARGE SCALE GENOMIC DNA]</scope>
    <source>
        <strain evidence="2">CGMCC 1.12404</strain>
    </source>
</reference>
<dbReference type="RefSeq" id="WP_188432878.1">
    <property type="nucleotide sequence ID" value="NZ_BMEX01000009.1"/>
</dbReference>
<keyword evidence="2" id="KW-1185">Reference proteome</keyword>
<protein>
    <submittedName>
        <fullName evidence="1">Uncharacterized protein</fullName>
    </submittedName>
</protein>
<comment type="caution">
    <text evidence="1">The sequence shown here is derived from an EMBL/GenBank/DDBJ whole genome shotgun (WGS) entry which is preliminary data.</text>
</comment>